<evidence type="ECO:0000313" key="3">
    <source>
        <dbReference type="Proteomes" id="UP000503017"/>
    </source>
</evidence>
<evidence type="ECO:0000313" key="2">
    <source>
        <dbReference type="EMBL" id="QKD01929.1"/>
    </source>
</evidence>
<protein>
    <submittedName>
        <fullName evidence="2">Uncharacterized protein</fullName>
    </submittedName>
</protein>
<keyword evidence="1" id="KW-0812">Transmembrane</keyword>
<organism evidence="2 3">
    <name type="scientific">Mesorhizobium loti R88b</name>
    <dbReference type="NCBI Taxonomy" id="935548"/>
    <lineage>
        <taxon>Bacteria</taxon>
        <taxon>Pseudomonadati</taxon>
        <taxon>Pseudomonadota</taxon>
        <taxon>Alphaproteobacteria</taxon>
        <taxon>Hyphomicrobiales</taxon>
        <taxon>Phyllobacteriaceae</taxon>
        <taxon>Mesorhizobium</taxon>
    </lineage>
</organism>
<dbReference type="EMBL" id="CP033367">
    <property type="protein sequence ID" value="QKD01929.1"/>
    <property type="molecule type" value="Genomic_DNA"/>
</dbReference>
<dbReference type="AlphaFoldDB" id="A0A6M7WMS6"/>
<reference evidence="2 3" key="1">
    <citation type="submission" date="2018-10" db="EMBL/GenBank/DDBJ databases">
        <authorList>
            <person name="Perry B.J."/>
            <person name="Sullivan J.T."/>
            <person name="Murphy R.J.T."/>
            <person name="Ramsay J.P."/>
            <person name="Ronson C.W."/>
        </authorList>
    </citation>
    <scope>NUCLEOTIDE SEQUENCE [LARGE SCALE GENOMIC DNA]</scope>
    <source>
        <strain evidence="2 3">R88b</strain>
    </source>
</reference>
<dbReference type="Proteomes" id="UP000503017">
    <property type="component" value="Chromosome"/>
</dbReference>
<feature type="transmembrane region" description="Helical" evidence="1">
    <location>
        <begin position="12"/>
        <end position="34"/>
    </location>
</feature>
<keyword evidence="1" id="KW-0472">Membrane</keyword>
<evidence type="ECO:0000256" key="1">
    <source>
        <dbReference type="SAM" id="Phobius"/>
    </source>
</evidence>
<feature type="transmembrane region" description="Helical" evidence="1">
    <location>
        <begin position="54"/>
        <end position="76"/>
    </location>
</feature>
<sequence length="230" mass="25456">MLPHFPKGDTMLMRVCWLLIGVAIGVAVTLAITSQTWLIASLEYNLTWDRGRDWVGALSGWAAFVAAAASLPYLIGQWREAKKQTRFVIGDEDPTLDVIEHLKDKNTLVIRIVNWNRRTIFVKDIAVASKTKPSNMTDQAVVWDAKNEDGDVDAKLPIQIKGWEDRAARPGFASLDILLIRQAAGSEENWTADSVVPFPQDASIVATIQLLGNVHRLLELTANAFPAKTP</sequence>
<keyword evidence="1" id="KW-1133">Transmembrane helix</keyword>
<accession>A0A6M7WMS6</accession>
<proteinExistence type="predicted"/>
<name>A0A6M7WMS6_RHILI</name>
<gene>
    <name evidence="2" type="ORF">EB235_10760</name>
</gene>